<accession>A0A388LU70</accession>
<dbReference type="OrthoDB" id="5599163at2759"/>
<feature type="region of interest" description="Disordered" evidence="1">
    <location>
        <begin position="17"/>
        <end position="41"/>
    </location>
</feature>
<dbReference type="Gene3D" id="3.30.70.270">
    <property type="match status" value="1"/>
</dbReference>
<dbReference type="InterPro" id="IPR021109">
    <property type="entry name" value="Peptidase_aspartic_dom_sf"/>
</dbReference>
<dbReference type="PANTHER" id="PTHR24559:SF444">
    <property type="entry name" value="REVERSE TRANSCRIPTASE DOMAIN-CONTAINING PROTEIN"/>
    <property type="match status" value="1"/>
</dbReference>
<dbReference type="Gramene" id="GBG85811">
    <property type="protein sequence ID" value="GBG85811"/>
    <property type="gene ID" value="CBR_g40621"/>
</dbReference>
<evidence type="ECO:0000313" key="3">
    <source>
        <dbReference type="EMBL" id="GBG85811.1"/>
    </source>
</evidence>
<dbReference type="PANTHER" id="PTHR24559">
    <property type="entry name" value="TRANSPOSON TY3-I GAG-POL POLYPROTEIN"/>
    <property type="match status" value="1"/>
</dbReference>
<gene>
    <name evidence="3" type="ORF">CBR_g40621</name>
</gene>
<dbReference type="InterPro" id="IPR043128">
    <property type="entry name" value="Rev_trsase/Diguanyl_cyclase"/>
</dbReference>
<dbReference type="CDD" id="cd00303">
    <property type="entry name" value="retropepsin_like"/>
    <property type="match status" value="1"/>
</dbReference>
<sequence>MLQASPRLLKSLRHLLTRRRVEAEEGPEPRKEEKEEEAPREVANLQRIPGDLEDLEKAFADIRMSLPNHKGGEVMRAPPKTKLSFHALPMGKLKVEIGSHKTDTLVDGGAEIMLIRKNFVKIMGCAVNKETTDSIRGAGGEIPFSGYVTKCAVKEGVRELIWSFQRMTIMEEMDHDIILGRPWCADVEMIGMHLHNGTYMVDIEDPVTGRGELLRLIGTGGNTPKRKLATWSPSFEESAEKGVFAKIEGMRERVKIMIEEAFVKEWVKMGLPHTKRRQEDGALGVMVIEKETEVKLGASLPRPKETRDEESGNLLRPSSIIRWLVFHKHYKTLRRIQDLQKLNAVTIWDAGSLPHADLLEESHADQSIYSLVDFYSGYDQLPVDARDIPYTAMHTPVGQLQMQVTLMGFTNAVAEAQRRMLAIAGDMFPAKCEPYIDDNPIKAVREKDETKVQPKVRKFVWDHLQDIKNLLRRFLVYNITANGPKSILAVPEVTILGFVVGHMEGNPTQPKPTRSPSDQCLYMHNNGGKSLFGGCRILEDYYQGFHQDSRTYSDYDSRRRYNGLDRGTRCRCSGPQRRIDVGASHTCRTVFQ</sequence>
<dbReference type="Proteomes" id="UP000265515">
    <property type="component" value="Unassembled WGS sequence"/>
</dbReference>
<evidence type="ECO:0000259" key="2">
    <source>
        <dbReference type="Pfam" id="PF00078"/>
    </source>
</evidence>
<reference evidence="3 4" key="1">
    <citation type="journal article" date="2018" name="Cell">
        <title>The Chara Genome: Secondary Complexity and Implications for Plant Terrestrialization.</title>
        <authorList>
            <person name="Nishiyama T."/>
            <person name="Sakayama H."/>
            <person name="Vries J.D."/>
            <person name="Buschmann H."/>
            <person name="Saint-Marcoux D."/>
            <person name="Ullrich K.K."/>
            <person name="Haas F.B."/>
            <person name="Vanderstraeten L."/>
            <person name="Becker D."/>
            <person name="Lang D."/>
            <person name="Vosolsobe S."/>
            <person name="Rombauts S."/>
            <person name="Wilhelmsson P.K.I."/>
            <person name="Janitza P."/>
            <person name="Kern R."/>
            <person name="Heyl A."/>
            <person name="Rumpler F."/>
            <person name="Villalobos L.I.A.C."/>
            <person name="Clay J.M."/>
            <person name="Skokan R."/>
            <person name="Toyoda A."/>
            <person name="Suzuki Y."/>
            <person name="Kagoshima H."/>
            <person name="Schijlen E."/>
            <person name="Tajeshwar N."/>
            <person name="Catarino B."/>
            <person name="Hetherington A.J."/>
            <person name="Saltykova A."/>
            <person name="Bonnot C."/>
            <person name="Breuninger H."/>
            <person name="Symeonidi A."/>
            <person name="Radhakrishnan G.V."/>
            <person name="Van Nieuwerburgh F."/>
            <person name="Deforce D."/>
            <person name="Chang C."/>
            <person name="Karol K.G."/>
            <person name="Hedrich R."/>
            <person name="Ulvskov P."/>
            <person name="Glockner G."/>
            <person name="Delwiche C.F."/>
            <person name="Petrasek J."/>
            <person name="Van de Peer Y."/>
            <person name="Friml J."/>
            <person name="Beilby M."/>
            <person name="Dolan L."/>
            <person name="Kohara Y."/>
            <person name="Sugano S."/>
            <person name="Fujiyama A."/>
            <person name="Delaux P.-M."/>
            <person name="Quint M."/>
            <person name="TheiBen G."/>
            <person name="Hagemann M."/>
            <person name="Harholt J."/>
            <person name="Dunand C."/>
            <person name="Zachgo S."/>
            <person name="Langdale J."/>
            <person name="Maumus F."/>
            <person name="Straeten D.V.D."/>
            <person name="Gould S.B."/>
            <person name="Rensing S.A."/>
        </authorList>
    </citation>
    <scope>NUCLEOTIDE SEQUENCE [LARGE SCALE GENOMIC DNA]</scope>
    <source>
        <strain evidence="3 4">S276</strain>
    </source>
</reference>
<dbReference type="InterPro" id="IPR000477">
    <property type="entry name" value="RT_dom"/>
</dbReference>
<keyword evidence="4" id="KW-1185">Reference proteome</keyword>
<name>A0A388LU70_CHABU</name>
<dbReference type="Gene3D" id="3.10.10.10">
    <property type="entry name" value="HIV Type 1 Reverse Transcriptase, subunit A, domain 1"/>
    <property type="match status" value="1"/>
</dbReference>
<dbReference type="EMBL" id="BFEA01000535">
    <property type="protein sequence ID" value="GBG85811.1"/>
    <property type="molecule type" value="Genomic_DNA"/>
</dbReference>
<dbReference type="SUPFAM" id="SSF50630">
    <property type="entry name" value="Acid proteases"/>
    <property type="match status" value="1"/>
</dbReference>
<dbReference type="InterPro" id="IPR053134">
    <property type="entry name" value="RNA-dir_DNA_polymerase"/>
</dbReference>
<comment type="caution">
    <text evidence="3">The sequence shown here is derived from an EMBL/GenBank/DDBJ whole genome shotgun (WGS) entry which is preliminary data.</text>
</comment>
<evidence type="ECO:0000256" key="1">
    <source>
        <dbReference type="SAM" id="MobiDB-lite"/>
    </source>
</evidence>
<dbReference type="Pfam" id="PF00078">
    <property type="entry name" value="RVT_1"/>
    <property type="match status" value="1"/>
</dbReference>
<evidence type="ECO:0000313" key="4">
    <source>
        <dbReference type="Proteomes" id="UP000265515"/>
    </source>
</evidence>
<dbReference type="AlphaFoldDB" id="A0A388LU70"/>
<proteinExistence type="predicted"/>
<feature type="domain" description="Reverse transcriptase" evidence="2">
    <location>
        <begin position="328"/>
        <end position="499"/>
    </location>
</feature>
<feature type="compositionally biased region" description="Basic and acidic residues" evidence="1">
    <location>
        <begin position="19"/>
        <end position="40"/>
    </location>
</feature>
<organism evidence="3 4">
    <name type="scientific">Chara braunii</name>
    <name type="common">Braun's stonewort</name>
    <dbReference type="NCBI Taxonomy" id="69332"/>
    <lineage>
        <taxon>Eukaryota</taxon>
        <taxon>Viridiplantae</taxon>
        <taxon>Streptophyta</taxon>
        <taxon>Charophyceae</taxon>
        <taxon>Charales</taxon>
        <taxon>Characeae</taxon>
        <taxon>Chara</taxon>
    </lineage>
</organism>
<dbReference type="InterPro" id="IPR043502">
    <property type="entry name" value="DNA/RNA_pol_sf"/>
</dbReference>
<dbReference type="SUPFAM" id="SSF56672">
    <property type="entry name" value="DNA/RNA polymerases"/>
    <property type="match status" value="1"/>
</dbReference>
<protein>
    <recommendedName>
        <fullName evidence="2">Reverse transcriptase domain-containing protein</fullName>
    </recommendedName>
</protein>
<dbReference type="CDD" id="cd01647">
    <property type="entry name" value="RT_LTR"/>
    <property type="match status" value="1"/>
</dbReference>
<dbReference type="Gene3D" id="2.40.70.10">
    <property type="entry name" value="Acid Proteases"/>
    <property type="match status" value="1"/>
</dbReference>